<comment type="caution">
    <text evidence="2">The sequence shown here is derived from an EMBL/GenBank/DDBJ whole genome shotgun (WGS) entry which is preliminary data.</text>
</comment>
<accession>A0A7J8AEF0</accession>
<proteinExistence type="predicted"/>
<feature type="compositionally biased region" description="Polar residues" evidence="1">
    <location>
        <begin position="7"/>
        <end position="19"/>
    </location>
</feature>
<feature type="region of interest" description="Disordered" evidence="1">
    <location>
        <begin position="1"/>
        <end position="20"/>
    </location>
</feature>
<evidence type="ECO:0000313" key="2">
    <source>
        <dbReference type="EMBL" id="KAF6384987.1"/>
    </source>
</evidence>
<evidence type="ECO:0000313" key="3">
    <source>
        <dbReference type="Proteomes" id="UP000585614"/>
    </source>
</evidence>
<sequence length="122" mass="13795">MEKQARWSLNRSLESSRNDGGSWRVLTKVLKWRNRGEQSLPGFRIGGLAEEWCPEHLEGSKSSEKKKKEQTSLFPRYLGSGHGPPETMETIMTEVPGGEGRQRRVGALEQMSYGWGRGGLYL</sequence>
<gene>
    <name evidence="2" type="ORF">mRhiFer1_008840</name>
</gene>
<dbReference type="Proteomes" id="UP000585614">
    <property type="component" value="Unassembled WGS sequence"/>
</dbReference>
<dbReference type="EMBL" id="JACAGC010000002">
    <property type="protein sequence ID" value="KAF6384987.1"/>
    <property type="molecule type" value="Genomic_DNA"/>
</dbReference>
<name>A0A7J8AEF0_RHIFE</name>
<organism evidence="2 3">
    <name type="scientific">Rhinolophus ferrumequinum</name>
    <name type="common">Greater horseshoe bat</name>
    <dbReference type="NCBI Taxonomy" id="59479"/>
    <lineage>
        <taxon>Eukaryota</taxon>
        <taxon>Metazoa</taxon>
        <taxon>Chordata</taxon>
        <taxon>Craniata</taxon>
        <taxon>Vertebrata</taxon>
        <taxon>Euteleostomi</taxon>
        <taxon>Mammalia</taxon>
        <taxon>Eutheria</taxon>
        <taxon>Laurasiatheria</taxon>
        <taxon>Chiroptera</taxon>
        <taxon>Yinpterochiroptera</taxon>
        <taxon>Rhinolophoidea</taxon>
        <taxon>Rhinolophidae</taxon>
        <taxon>Rhinolophinae</taxon>
        <taxon>Rhinolophus</taxon>
    </lineage>
</organism>
<reference evidence="2 3" key="1">
    <citation type="journal article" date="2020" name="Nature">
        <title>Six reference-quality genomes reveal evolution of bat adaptations.</title>
        <authorList>
            <person name="Jebb D."/>
            <person name="Huang Z."/>
            <person name="Pippel M."/>
            <person name="Hughes G.M."/>
            <person name="Lavrichenko K."/>
            <person name="Devanna P."/>
            <person name="Winkler S."/>
            <person name="Jermiin L.S."/>
            <person name="Skirmuntt E.C."/>
            <person name="Katzourakis A."/>
            <person name="Burkitt-Gray L."/>
            <person name="Ray D.A."/>
            <person name="Sullivan K.A.M."/>
            <person name="Roscito J.G."/>
            <person name="Kirilenko B.M."/>
            <person name="Davalos L.M."/>
            <person name="Corthals A.P."/>
            <person name="Power M.L."/>
            <person name="Jones G."/>
            <person name="Ransome R.D."/>
            <person name="Dechmann D.K.N."/>
            <person name="Locatelli A.G."/>
            <person name="Puechmaille S.J."/>
            <person name="Fedrigo O."/>
            <person name="Jarvis E.D."/>
            <person name="Hiller M."/>
            <person name="Vernes S.C."/>
            <person name="Myers E.W."/>
            <person name="Teeling E.C."/>
        </authorList>
    </citation>
    <scope>NUCLEOTIDE SEQUENCE [LARGE SCALE GENOMIC DNA]</scope>
    <source>
        <strain evidence="2">MRhiFer1</strain>
        <tissue evidence="2">Lung</tissue>
    </source>
</reference>
<dbReference type="AlphaFoldDB" id="A0A7J8AEF0"/>
<evidence type="ECO:0000256" key="1">
    <source>
        <dbReference type="SAM" id="MobiDB-lite"/>
    </source>
</evidence>
<protein>
    <submittedName>
        <fullName evidence="2">Uncharacterized protein</fullName>
    </submittedName>
</protein>